<keyword evidence="9" id="KW-1185">Reference proteome</keyword>
<feature type="domain" description="TonB-dependent receptor plug" evidence="7">
    <location>
        <begin position="61"/>
        <end position="149"/>
    </location>
</feature>
<comment type="caution">
    <text evidence="8">The sequence shown here is derived from an EMBL/GenBank/DDBJ whole genome shotgun (WGS) entry which is preliminary data.</text>
</comment>
<sequence length="882" mass="98686">MNKTFNRFSLSSIAVAVLASLPSTNLIAQETDDRAIEEVVAKASRLKGTASAVMEERKSQAFVADILGAEQISRTGDSDAAAALRRVTGLTLVDGKFIYVRGLGERYSSTQLNSASVPSPDPSRSVIPLDLFPAAMIESLSVQKSYSPSMPANFGGGNVDIRLKTIPTDFMFNISGNLGGNADNFDEGIFYNGGDNDWRGEDDGKRAAPVQLMGMWRNYQPLDEVSQDENRAIAAMLNRDYDPKSQSIDPNWGVDLSFGDRFESGKWRFGYLTSVSYDNNWQVSKLYEGQDFVNNDDGSYSLVRGFDQVDATEHSIRWSGMLNLGIEYDKAHRIDISNIILHDTADKIKEKFGNTNNALITDGLRVRDIDVNYEERELIATQIRGTHNFPEFNNLGFDWKYSNARSSRYAPGNLTTRFMLTDNNEDGVWDLSTESSLRKGRTAGRYTFQDLNDKVENYGFNFSMPIYFDGGEVELKAGGDFIEKSRDAFARRLDINTLAFDNADLSGYVLADVLTDNVILNHPLAGSETIIRDNSVPGDDYLSAQMVDAYYFSADFLFDNTWRVSGGVRWEDFRQVVAPLDPENGQFDLPTSPTEQDLANMAFREDDFYPALALTYIASPQVQYRLSYGETTVRPDLREVAPTTYLDPLTEYPVRGTPGIQTTQIKNYDLRWEWYLETGENLSVGLFYKDMVNPIESVQSPSQDGPPLIVMANADDGEVYGVEVEFMKDFAFLGGIGSDFFVSGNVTLSDSEINIDTQRVVEQTGVSAAVTNASRRMTGHSQYVVNLNLGYDAPNGNHAITLAYNVFGERIIIPGIEGQEDRMEQPFHSLDLVYTYYPSFASTLKFKAQNLLDQKKEMEFSDTLFRSETKGIGFDISYKYEF</sequence>
<dbReference type="InterPro" id="IPR012910">
    <property type="entry name" value="Plug_dom"/>
</dbReference>
<proteinExistence type="inferred from homology"/>
<evidence type="ECO:0000256" key="4">
    <source>
        <dbReference type="RuleBase" id="RU003357"/>
    </source>
</evidence>
<organism evidence="8 9">
    <name type="scientific">Thalassotalea insulae</name>
    <dbReference type="NCBI Taxonomy" id="2056778"/>
    <lineage>
        <taxon>Bacteria</taxon>
        <taxon>Pseudomonadati</taxon>
        <taxon>Pseudomonadota</taxon>
        <taxon>Gammaproteobacteria</taxon>
        <taxon>Alteromonadales</taxon>
        <taxon>Colwelliaceae</taxon>
        <taxon>Thalassotalea</taxon>
    </lineage>
</organism>
<reference evidence="8 9" key="1">
    <citation type="submission" date="2023-03" db="EMBL/GenBank/DDBJ databases">
        <title>Draft genome sequence of Thalassotalea insulae KCTC 62186T.</title>
        <authorList>
            <person name="Sawabe T."/>
        </authorList>
    </citation>
    <scope>NUCLEOTIDE SEQUENCE [LARGE SCALE GENOMIC DNA]</scope>
    <source>
        <strain evidence="8 9">KCTC 62186</strain>
    </source>
</reference>
<gene>
    <name evidence="8" type="primary">fecA</name>
    <name evidence="8" type="ORF">tinsulaeT_30400</name>
</gene>
<dbReference type="InterPro" id="IPR000531">
    <property type="entry name" value="Beta-barrel_TonB"/>
</dbReference>
<dbReference type="PANTHER" id="PTHR40980">
    <property type="entry name" value="PLUG DOMAIN-CONTAINING PROTEIN"/>
    <property type="match status" value="1"/>
</dbReference>
<evidence type="ECO:0000256" key="5">
    <source>
        <dbReference type="SAM" id="SignalP"/>
    </source>
</evidence>
<keyword evidence="3" id="KW-0998">Cell outer membrane</keyword>
<dbReference type="Pfam" id="PF07715">
    <property type="entry name" value="Plug"/>
    <property type="match status" value="1"/>
</dbReference>
<evidence type="ECO:0000313" key="9">
    <source>
        <dbReference type="Proteomes" id="UP001157186"/>
    </source>
</evidence>
<keyword evidence="8" id="KW-0675">Receptor</keyword>
<name>A0ABQ6GY79_9GAMM</name>
<evidence type="ECO:0000313" key="8">
    <source>
        <dbReference type="EMBL" id="GLX79700.1"/>
    </source>
</evidence>
<evidence type="ECO:0000256" key="2">
    <source>
        <dbReference type="ARBA" id="ARBA00023136"/>
    </source>
</evidence>
<evidence type="ECO:0000256" key="3">
    <source>
        <dbReference type="ARBA" id="ARBA00023237"/>
    </source>
</evidence>
<evidence type="ECO:0000259" key="6">
    <source>
        <dbReference type="Pfam" id="PF00593"/>
    </source>
</evidence>
<dbReference type="Pfam" id="PF00593">
    <property type="entry name" value="TonB_dep_Rec_b-barrel"/>
    <property type="match status" value="1"/>
</dbReference>
<feature type="signal peptide" evidence="5">
    <location>
        <begin position="1"/>
        <end position="28"/>
    </location>
</feature>
<keyword evidence="5" id="KW-0732">Signal</keyword>
<comment type="subcellular location">
    <subcellularLocation>
        <location evidence="1 4">Cell outer membrane</location>
    </subcellularLocation>
</comment>
<dbReference type="Gene3D" id="2.40.170.20">
    <property type="entry name" value="TonB-dependent receptor, beta-barrel domain"/>
    <property type="match status" value="1"/>
</dbReference>
<comment type="similarity">
    <text evidence="4">Belongs to the TonB-dependent receptor family.</text>
</comment>
<dbReference type="RefSeq" id="WP_284245629.1">
    <property type="nucleotide sequence ID" value="NZ_BSST01000001.1"/>
</dbReference>
<evidence type="ECO:0000259" key="7">
    <source>
        <dbReference type="Pfam" id="PF07715"/>
    </source>
</evidence>
<keyword evidence="4" id="KW-0798">TonB box</keyword>
<feature type="chain" id="PRO_5045591894" evidence="5">
    <location>
        <begin position="29"/>
        <end position="882"/>
    </location>
</feature>
<protein>
    <submittedName>
        <fullName evidence="8">TonB-dependent receptor</fullName>
    </submittedName>
</protein>
<dbReference type="Proteomes" id="UP001157186">
    <property type="component" value="Unassembled WGS sequence"/>
</dbReference>
<dbReference type="InterPro" id="IPR036942">
    <property type="entry name" value="Beta-barrel_TonB_sf"/>
</dbReference>
<dbReference type="InterPro" id="IPR037066">
    <property type="entry name" value="Plug_dom_sf"/>
</dbReference>
<evidence type="ECO:0000256" key="1">
    <source>
        <dbReference type="ARBA" id="ARBA00004442"/>
    </source>
</evidence>
<dbReference type="Gene3D" id="2.170.130.10">
    <property type="entry name" value="TonB-dependent receptor, plug domain"/>
    <property type="match status" value="1"/>
</dbReference>
<dbReference type="SUPFAM" id="SSF56935">
    <property type="entry name" value="Porins"/>
    <property type="match status" value="1"/>
</dbReference>
<accession>A0ABQ6GY79</accession>
<dbReference type="EMBL" id="BSST01000001">
    <property type="protein sequence ID" value="GLX79700.1"/>
    <property type="molecule type" value="Genomic_DNA"/>
</dbReference>
<dbReference type="PANTHER" id="PTHR40980:SF5">
    <property type="entry name" value="TONB-DEPENDENT RECEPTOR"/>
    <property type="match status" value="1"/>
</dbReference>
<feature type="domain" description="TonB-dependent receptor-like beta-barrel" evidence="6">
    <location>
        <begin position="389"/>
        <end position="851"/>
    </location>
</feature>
<keyword evidence="2 4" id="KW-0472">Membrane</keyword>